<keyword evidence="4" id="KW-1185">Reference proteome</keyword>
<name>A0A7R9GH12_9CRUS</name>
<dbReference type="AlphaFoldDB" id="A0A7R9GH12"/>
<gene>
    <name evidence="3" type="ORF">NMOB1V02_LOCUS9891</name>
</gene>
<feature type="compositionally biased region" description="Basic and acidic residues" evidence="1">
    <location>
        <begin position="285"/>
        <end position="305"/>
    </location>
</feature>
<evidence type="ECO:0000256" key="2">
    <source>
        <dbReference type="SAM" id="Phobius"/>
    </source>
</evidence>
<keyword evidence="2" id="KW-0812">Transmembrane</keyword>
<dbReference type="EMBL" id="OA885700">
    <property type="protein sequence ID" value="CAD7282262.1"/>
    <property type="molecule type" value="Genomic_DNA"/>
</dbReference>
<dbReference type="EMBL" id="CAJPEX010003663">
    <property type="protein sequence ID" value="CAG0922414.1"/>
    <property type="molecule type" value="Genomic_DNA"/>
</dbReference>
<dbReference type="Proteomes" id="UP000678499">
    <property type="component" value="Unassembled WGS sequence"/>
</dbReference>
<proteinExistence type="predicted"/>
<feature type="transmembrane region" description="Helical" evidence="2">
    <location>
        <begin position="156"/>
        <end position="177"/>
    </location>
</feature>
<protein>
    <submittedName>
        <fullName evidence="3">Uncharacterized protein</fullName>
    </submittedName>
</protein>
<feature type="region of interest" description="Disordered" evidence="1">
    <location>
        <begin position="271"/>
        <end position="305"/>
    </location>
</feature>
<keyword evidence="2" id="KW-1133">Transmembrane helix</keyword>
<accession>A0A7R9GH12</accession>
<sequence>MPCLKQNLLIRLCKQAVQDSVDDRGHVVQVTRPLEQHSEKTLSVRPQEIIQHHFINNRVQLELFALDTRTELKQQMYTLIFLLITTLAATAAEESISCYPCETINREDTKTCPKSRDDCGKCFEMFHESNGDCLKEAVNRGKEIVVEFPRQLSFQAAIPTAIIVLTLGCFAIGAYFWPTSSSVCLVNKALLVDPPDMDTDKARFPEFSTAFRASSNLLDDFCVIVNTGLDDGQHQLLPTGWDAGTILAHFPGGIHDDTFFFGHRHENQMRSKIPTPAQPTTRIHQRSDSANEEIRREHADCGKHR</sequence>
<evidence type="ECO:0000313" key="4">
    <source>
        <dbReference type="Proteomes" id="UP000678499"/>
    </source>
</evidence>
<organism evidence="3">
    <name type="scientific">Notodromas monacha</name>
    <dbReference type="NCBI Taxonomy" id="399045"/>
    <lineage>
        <taxon>Eukaryota</taxon>
        <taxon>Metazoa</taxon>
        <taxon>Ecdysozoa</taxon>
        <taxon>Arthropoda</taxon>
        <taxon>Crustacea</taxon>
        <taxon>Oligostraca</taxon>
        <taxon>Ostracoda</taxon>
        <taxon>Podocopa</taxon>
        <taxon>Podocopida</taxon>
        <taxon>Cypridocopina</taxon>
        <taxon>Cypridoidea</taxon>
        <taxon>Cyprididae</taxon>
        <taxon>Notodromas</taxon>
    </lineage>
</organism>
<evidence type="ECO:0000256" key="1">
    <source>
        <dbReference type="SAM" id="MobiDB-lite"/>
    </source>
</evidence>
<evidence type="ECO:0000313" key="3">
    <source>
        <dbReference type="EMBL" id="CAD7282262.1"/>
    </source>
</evidence>
<reference evidence="3" key="1">
    <citation type="submission" date="2020-11" db="EMBL/GenBank/DDBJ databases">
        <authorList>
            <person name="Tran Van P."/>
        </authorList>
    </citation>
    <scope>NUCLEOTIDE SEQUENCE</scope>
</reference>
<keyword evidence="2" id="KW-0472">Membrane</keyword>